<feature type="region of interest" description="Disordered" evidence="2">
    <location>
        <begin position="524"/>
        <end position="546"/>
    </location>
</feature>
<comment type="caution">
    <text evidence="3">The sequence shown here is derived from an EMBL/GenBank/DDBJ whole genome shotgun (WGS) entry which is preliminary data.</text>
</comment>
<feature type="compositionally biased region" description="Basic and acidic residues" evidence="2">
    <location>
        <begin position="420"/>
        <end position="437"/>
    </location>
</feature>
<dbReference type="InterPro" id="IPR032675">
    <property type="entry name" value="LRR_dom_sf"/>
</dbReference>
<organism evidence="3 4">
    <name type="scientific">Chlamydomonas schloesseri</name>
    <dbReference type="NCBI Taxonomy" id="2026947"/>
    <lineage>
        <taxon>Eukaryota</taxon>
        <taxon>Viridiplantae</taxon>
        <taxon>Chlorophyta</taxon>
        <taxon>core chlorophytes</taxon>
        <taxon>Chlorophyceae</taxon>
        <taxon>CS clade</taxon>
        <taxon>Chlamydomonadales</taxon>
        <taxon>Chlamydomonadaceae</taxon>
        <taxon>Chlamydomonas</taxon>
    </lineage>
</organism>
<feature type="region of interest" description="Disordered" evidence="2">
    <location>
        <begin position="653"/>
        <end position="685"/>
    </location>
</feature>
<feature type="compositionally biased region" description="Low complexity" evidence="2">
    <location>
        <begin position="369"/>
        <end position="389"/>
    </location>
</feature>
<proteinExistence type="predicted"/>
<evidence type="ECO:0000256" key="2">
    <source>
        <dbReference type="SAM" id="MobiDB-lite"/>
    </source>
</evidence>
<feature type="compositionally biased region" description="Low complexity" evidence="2">
    <location>
        <begin position="536"/>
        <end position="546"/>
    </location>
</feature>
<reference evidence="3" key="1">
    <citation type="journal article" date="2020" name="bioRxiv">
        <title>Comparative genomics of Chlamydomonas.</title>
        <authorList>
            <person name="Craig R.J."/>
            <person name="Hasan A.R."/>
            <person name="Ness R.W."/>
            <person name="Keightley P.D."/>
        </authorList>
    </citation>
    <scope>NUCLEOTIDE SEQUENCE</scope>
    <source>
        <strain evidence="3">CCAP 11/173</strain>
    </source>
</reference>
<sequence>MSSGISLVDLLGVLPGDARATILGAKFSRLVLAGTTPAARERITRLKLWASELDGALAIEALAGRLPALEVLECDARGRSSRPEAAAADHGAARHRLLLCTVADCFPRLRRAVLPLPLGVAPGGLGVLAACANLRELRVVPCALSLSLSAGGLVGLTTSSLEGLAQLQQLQSLTLGNFHLHGDGAEQALAQLLTSARPPRLRKLQLLGLLEALLEVDFEELTMPATGAVTRAAGATSSWRMRTVAISCSTGCPVWTASRLAAALLAAADQLQQQMIPELAFPCLSLVARWHPPEHIRPGDALPCLIERCERVQLGSLAFRGRMGADAWEPEAVVAVIRLLGRPASLRLWHGDECVDLFSAAAHDEQDLQEPAQEPAQAQASCCAAAAEKPQPPASEWQHTEGADRRKELKQDGGRLQAPHQHDNGHMASELQHEKQQPESQQRQQRPPLQLGTATPEQVLREALDRLWAEAEAARGADRRGADDYLIMIRGCRLQPAVHGMALADSIEDSVEDFFIDALMQQERREQQQKRRKGADGAPTSAAAAGSLPDRLRRCWRLVFMEREQVAIPSEGVIVLECGPEHDAALQLAELLTGGAAAAASGPGAAGDGGPSGPVAVTAAVIPDDGTDRLSPLEVLDWEIYNVLMDLWDRSRPQGGSCSGSSGSSGTTTTTTTTSCASSGGNRTRVSEEVLGRLRQLLALDHGVRRLWETVVIARHDSDDTDTD</sequence>
<dbReference type="EMBL" id="JAEHOD010000008">
    <property type="protein sequence ID" value="KAG2451407.1"/>
    <property type="molecule type" value="Genomic_DNA"/>
</dbReference>
<dbReference type="SUPFAM" id="SSF52047">
    <property type="entry name" value="RNI-like"/>
    <property type="match status" value="1"/>
</dbReference>
<dbReference type="GO" id="GO:0005930">
    <property type="term" value="C:axoneme"/>
    <property type="evidence" value="ECO:0007669"/>
    <property type="project" value="UniProtKB-SubCell"/>
</dbReference>
<evidence type="ECO:0000313" key="3">
    <source>
        <dbReference type="EMBL" id="KAG2451407.1"/>
    </source>
</evidence>
<dbReference type="AlphaFoldDB" id="A0A835WPD6"/>
<protein>
    <submittedName>
        <fullName evidence="3">Uncharacterized protein</fullName>
    </submittedName>
</protein>
<evidence type="ECO:0000256" key="1">
    <source>
        <dbReference type="ARBA" id="ARBA00004430"/>
    </source>
</evidence>
<keyword evidence="4" id="KW-1185">Reference proteome</keyword>
<feature type="region of interest" description="Disordered" evidence="2">
    <location>
        <begin position="365"/>
        <end position="455"/>
    </location>
</feature>
<dbReference type="Gene3D" id="3.80.10.10">
    <property type="entry name" value="Ribonuclease Inhibitor"/>
    <property type="match status" value="1"/>
</dbReference>
<name>A0A835WPD6_9CHLO</name>
<comment type="subcellular location">
    <subcellularLocation>
        <location evidence="1">Cytoplasm</location>
        <location evidence="1">Cytoskeleton</location>
        <location evidence="1">Cilium axoneme</location>
    </subcellularLocation>
</comment>
<gene>
    <name evidence="3" type="ORF">HYH02_004007</name>
</gene>
<feature type="compositionally biased region" description="Low complexity" evidence="2">
    <location>
        <begin position="438"/>
        <end position="451"/>
    </location>
</feature>
<feature type="compositionally biased region" description="Basic and acidic residues" evidence="2">
    <location>
        <begin position="398"/>
        <end position="413"/>
    </location>
</feature>
<evidence type="ECO:0000313" key="4">
    <source>
        <dbReference type="Proteomes" id="UP000613740"/>
    </source>
</evidence>
<accession>A0A835WPD6</accession>
<dbReference type="Proteomes" id="UP000613740">
    <property type="component" value="Unassembled WGS sequence"/>
</dbReference>
<feature type="compositionally biased region" description="Low complexity" evidence="2">
    <location>
        <begin position="655"/>
        <end position="681"/>
    </location>
</feature>